<reference evidence="2" key="1">
    <citation type="submission" date="2022-11" db="UniProtKB">
        <authorList>
            <consortium name="EnsemblMetazoa"/>
        </authorList>
    </citation>
    <scope>IDENTIFICATION</scope>
</reference>
<dbReference type="CDD" id="cd00117">
    <property type="entry name" value="TFP"/>
    <property type="match status" value="1"/>
</dbReference>
<keyword evidence="1" id="KW-0732">Signal</keyword>
<sequence length="128" mass="13407">MKAVFFAVVLAVFLTRASALDCYSCNDCGLSGVFSIFESKTTCPNSVLGFLTEPRCVKEVASDGTVKRYCGTATTCGAAQLLVRCDSATETNCIICCSTDTCNNALTVKGTWLAVALALAAAFFAARS</sequence>
<dbReference type="GeneID" id="119724563"/>
<dbReference type="AlphaFoldDB" id="A0A913ZIH9"/>
<dbReference type="SUPFAM" id="SSF57302">
    <property type="entry name" value="Snake toxin-like"/>
    <property type="match status" value="1"/>
</dbReference>
<name>A0A913ZIH9_PATMI</name>
<dbReference type="OMA" id="CATGVEC"/>
<feature type="signal peptide" evidence="1">
    <location>
        <begin position="1"/>
        <end position="19"/>
    </location>
</feature>
<keyword evidence="3" id="KW-1185">Reference proteome</keyword>
<dbReference type="OrthoDB" id="10463321at2759"/>
<dbReference type="RefSeq" id="XP_038051597.1">
    <property type="nucleotide sequence ID" value="XM_038195669.1"/>
</dbReference>
<accession>A0A913ZIH9</accession>
<dbReference type="InterPro" id="IPR045860">
    <property type="entry name" value="Snake_toxin-like_sf"/>
</dbReference>
<protein>
    <submittedName>
        <fullName evidence="2">Uncharacterized protein</fullName>
    </submittedName>
</protein>
<proteinExistence type="predicted"/>
<dbReference type="EnsemblMetazoa" id="XM_038195669.1">
    <property type="protein sequence ID" value="XP_038051597.1"/>
    <property type="gene ID" value="LOC119724563"/>
</dbReference>
<evidence type="ECO:0000313" key="3">
    <source>
        <dbReference type="Proteomes" id="UP000887568"/>
    </source>
</evidence>
<evidence type="ECO:0000313" key="2">
    <source>
        <dbReference type="EnsemblMetazoa" id="XP_038051597.1"/>
    </source>
</evidence>
<organism evidence="2 3">
    <name type="scientific">Patiria miniata</name>
    <name type="common">Bat star</name>
    <name type="synonym">Asterina miniata</name>
    <dbReference type="NCBI Taxonomy" id="46514"/>
    <lineage>
        <taxon>Eukaryota</taxon>
        <taxon>Metazoa</taxon>
        <taxon>Echinodermata</taxon>
        <taxon>Eleutherozoa</taxon>
        <taxon>Asterozoa</taxon>
        <taxon>Asteroidea</taxon>
        <taxon>Valvatacea</taxon>
        <taxon>Valvatida</taxon>
        <taxon>Asterinidae</taxon>
        <taxon>Patiria</taxon>
    </lineage>
</organism>
<feature type="chain" id="PRO_5036942684" evidence="1">
    <location>
        <begin position="20"/>
        <end position="128"/>
    </location>
</feature>
<evidence type="ECO:0000256" key="1">
    <source>
        <dbReference type="SAM" id="SignalP"/>
    </source>
</evidence>
<dbReference type="Proteomes" id="UP000887568">
    <property type="component" value="Unplaced"/>
</dbReference>